<feature type="region of interest" description="Disordered" evidence="1">
    <location>
        <begin position="536"/>
        <end position="564"/>
    </location>
</feature>
<evidence type="ECO:0000313" key="2">
    <source>
        <dbReference type="EMBL" id="PSR57639.1"/>
    </source>
</evidence>
<dbReference type="AlphaFoldDB" id="A0A2T2YQ84"/>
<comment type="caution">
    <text evidence="2">The sequence shown here is derived from an EMBL/GenBank/DDBJ whole genome shotgun (WGS) entry which is preliminary data.</text>
</comment>
<feature type="region of interest" description="Disordered" evidence="1">
    <location>
        <begin position="186"/>
        <end position="303"/>
    </location>
</feature>
<evidence type="ECO:0000256" key="1">
    <source>
        <dbReference type="SAM" id="MobiDB-lite"/>
    </source>
</evidence>
<feature type="compositionally biased region" description="Polar residues" evidence="1">
    <location>
        <begin position="264"/>
        <end position="281"/>
    </location>
</feature>
<feature type="compositionally biased region" description="Polar residues" evidence="1">
    <location>
        <begin position="198"/>
        <end position="210"/>
    </location>
</feature>
<evidence type="ECO:0000313" key="3">
    <source>
        <dbReference type="Proteomes" id="UP000241647"/>
    </source>
</evidence>
<sequence>MPHILMPDPQRLPDGLVLNKAVEMRYRALVKMYQMSWDSLGNGKASEIPETLPVGKITGAEKARIANYQEWVATLDTYYEGLSDNDRIIVGIPDKAGDLCDEGRAGLRTLIGKLNELAKVNPKDVEHLGQLLQDRELDASIASGGGEITEDKYVMTVVLTTTTMATAAMQDLSNQFQALAGEIRPPAQQTPAPKDAPSTKQAPTNTTGTDGVSPYSGPYVGSVGDSTSADSPAAPPVWNWDSGSAPGSSFVTSAGSPNGLAARSNDSAATEEPSSNRQAGNPTSTVGTAAPAATSSATPTPGFSPANYALPLAMRGLADMADARRGAGYATPENLGPASNRAVSGAVTAPASEPRAASAATPSTATRSGPTSQNSTSATSSQAGTPPPSNQAGSPSAQSRPGPAPVTPVSASRPADGVMVYTFPDGRSQVVSPVVAQALDAAFGNAVGTDARHAYEKTAAKLPDGKEIGDPVDPSRLITGDVATWDQRTALVVAFGDDGNTSLEVIIQGELKQFDAHMSDKQGDFGGFAGFAHPAGIEATSDSQPPAPAIPVDYSAGGQVSVPA</sequence>
<protein>
    <submittedName>
        <fullName evidence="2">Uncharacterized protein</fullName>
    </submittedName>
</protein>
<feature type="compositionally biased region" description="Polar residues" evidence="1">
    <location>
        <begin position="241"/>
        <end position="256"/>
    </location>
</feature>
<name>A0A2T2YQ84_9NOCA</name>
<feature type="compositionally biased region" description="Low complexity" evidence="1">
    <location>
        <begin position="282"/>
        <end position="303"/>
    </location>
</feature>
<dbReference type="Proteomes" id="UP000241647">
    <property type="component" value="Unassembled WGS sequence"/>
</dbReference>
<feature type="compositionally biased region" description="Low complexity" evidence="1">
    <location>
        <begin position="348"/>
        <end position="384"/>
    </location>
</feature>
<feature type="compositionally biased region" description="Polar residues" evidence="1">
    <location>
        <begin position="390"/>
        <end position="399"/>
    </location>
</feature>
<organism evidence="2 3">
    <name type="scientific">Nocardia nova</name>
    <dbReference type="NCBI Taxonomy" id="37330"/>
    <lineage>
        <taxon>Bacteria</taxon>
        <taxon>Bacillati</taxon>
        <taxon>Actinomycetota</taxon>
        <taxon>Actinomycetes</taxon>
        <taxon>Mycobacteriales</taxon>
        <taxon>Nocardiaceae</taxon>
        <taxon>Nocardia</taxon>
    </lineage>
</organism>
<reference evidence="2 3" key="1">
    <citation type="submission" date="2018-02" db="EMBL/GenBank/DDBJ databases">
        <title>8 Nocardia nova and 1 Nocardia cyriacigeorgica strain used for evolution to TMP-SMX.</title>
        <authorList>
            <person name="Mehta H."/>
            <person name="Weng J."/>
            <person name="Shamoo Y."/>
        </authorList>
    </citation>
    <scope>NUCLEOTIDE SEQUENCE [LARGE SCALE GENOMIC DNA]</scope>
    <source>
        <strain evidence="2 3">ATCC 33727</strain>
    </source>
</reference>
<dbReference type="EMBL" id="PYHS01000035">
    <property type="protein sequence ID" value="PSR57639.1"/>
    <property type="molecule type" value="Genomic_DNA"/>
</dbReference>
<gene>
    <name evidence="2" type="ORF">C8259_34025</name>
</gene>
<accession>A0A2T2YQ84</accession>
<proteinExistence type="predicted"/>
<feature type="region of interest" description="Disordered" evidence="1">
    <location>
        <begin position="330"/>
        <end position="412"/>
    </location>
</feature>